<accession>A0AA46WX11</accession>
<dbReference type="EMBL" id="CP083974">
    <property type="protein sequence ID" value="UZF45960.1"/>
    <property type="molecule type" value="Genomic_DNA"/>
</dbReference>
<evidence type="ECO:0000256" key="1">
    <source>
        <dbReference type="SAM" id="Phobius"/>
    </source>
</evidence>
<reference evidence="2 3" key="1">
    <citation type="journal article" date="2021" name="Front. Microbiol.">
        <title>Bacterial Transformation of Aromatic Monomers in Softwood Black Liquor.</title>
        <authorList>
            <person name="Navas L.E."/>
            <person name="Dexter G."/>
            <person name="Liu J."/>
            <person name="Levy-Booth D."/>
            <person name="Cho M."/>
            <person name="Jang S.K."/>
            <person name="Mansfield S.D."/>
            <person name="Renneckar S."/>
            <person name="Mohn W.W."/>
            <person name="Eltis L.D."/>
        </authorList>
    </citation>
    <scope>NUCLEOTIDE SEQUENCE [LARGE SCALE GENOMIC DNA]</scope>
    <source>
        <strain evidence="2 3">GD02</strain>
    </source>
</reference>
<dbReference type="RefSeq" id="WP_085469227.1">
    <property type="nucleotide sequence ID" value="NZ_CBJNPB010000009.1"/>
</dbReference>
<keyword evidence="1" id="KW-0472">Membrane</keyword>
<evidence type="ECO:0000313" key="2">
    <source>
        <dbReference type="EMBL" id="UZF45960.1"/>
    </source>
</evidence>
<dbReference type="Pfam" id="PF16951">
    <property type="entry name" value="MaAIMP_sms"/>
    <property type="match status" value="1"/>
</dbReference>
<dbReference type="NCBIfam" id="NF033493">
    <property type="entry name" value="MetS_like_NSS"/>
    <property type="match status" value="1"/>
</dbReference>
<dbReference type="Proteomes" id="UP001162740">
    <property type="component" value="Chromosome"/>
</dbReference>
<organism evidence="2 3">
    <name type="scientific">Rhodococcus rhodochrous</name>
    <dbReference type="NCBI Taxonomy" id="1829"/>
    <lineage>
        <taxon>Bacteria</taxon>
        <taxon>Bacillati</taxon>
        <taxon>Actinomycetota</taxon>
        <taxon>Actinomycetes</taxon>
        <taxon>Mycobacteriales</taxon>
        <taxon>Nocardiaceae</taxon>
        <taxon>Rhodococcus</taxon>
    </lineage>
</organism>
<feature type="transmembrane region" description="Helical" evidence="1">
    <location>
        <begin position="6"/>
        <end position="27"/>
    </location>
</feature>
<evidence type="ECO:0000313" key="3">
    <source>
        <dbReference type="Proteomes" id="UP001162740"/>
    </source>
</evidence>
<protein>
    <submittedName>
        <fullName evidence="2">Methionine/alanine import family NSS transporter small subunit</fullName>
    </submittedName>
</protein>
<sequence length="36" mass="3904">MSGAAIGMMFLALITLWGGLLLSILHLRRHPDDPDA</sequence>
<name>A0AA46WX11_RHORH</name>
<dbReference type="AlphaFoldDB" id="A0AA46WX11"/>
<dbReference type="InterPro" id="IPR031596">
    <property type="entry name" value="MaAIMP_sms"/>
</dbReference>
<keyword evidence="1" id="KW-0812">Transmembrane</keyword>
<proteinExistence type="predicted"/>
<gene>
    <name evidence="2" type="ORF">KUM34_004545</name>
</gene>
<keyword evidence="1" id="KW-1133">Transmembrane helix</keyword>